<keyword evidence="5" id="KW-1185">Reference proteome</keyword>
<dbReference type="CDD" id="cd04301">
    <property type="entry name" value="NAT_SF"/>
    <property type="match status" value="1"/>
</dbReference>
<dbReference type="STRING" id="626887.J057_11641"/>
<dbReference type="Gene3D" id="3.40.630.30">
    <property type="match status" value="1"/>
</dbReference>
<dbReference type="RefSeq" id="WP_004580293.1">
    <property type="nucleotide sequence ID" value="NZ_AP028878.1"/>
</dbReference>
<dbReference type="HOGENOM" id="CLU_013985_4_3_6"/>
<sequence>MSIRHASESDLARIVEIYNAAIPSRRSTADTEPVTPDARHDWFRQHRAHRRPLWVWEEAGHVAAWVSFEDFYGRPAYRHTAELSIYVAPEYQRRRLGAKLLGEALKQAPELGIKSLVGYVFSHNEASIRLLQSIGFEEWGRLPDIAEMDGNEYSLSIMGKRL</sequence>
<accession>N6X4J5</accession>
<gene>
    <name evidence="4" type="ORF">J057_11641</name>
</gene>
<dbReference type="OrthoDB" id="5459937at2"/>
<dbReference type="PANTHER" id="PTHR43072">
    <property type="entry name" value="N-ACETYLTRANSFERASE"/>
    <property type="match status" value="1"/>
</dbReference>
<comment type="caution">
    <text evidence="4">The sequence shown here is derived from an EMBL/GenBank/DDBJ whole genome shotgun (WGS) entry which is preliminary data.</text>
</comment>
<dbReference type="InterPro" id="IPR000182">
    <property type="entry name" value="GNAT_dom"/>
</dbReference>
<dbReference type="PANTHER" id="PTHR43072:SF23">
    <property type="entry name" value="UPF0039 PROTEIN C11D3.02C"/>
    <property type="match status" value="1"/>
</dbReference>
<organism evidence="4 5">
    <name type="scientific">Marinobacter nanhaiticus D15-8W</name>
    <dbReference type="NCBI Taxonomy" id="626887"/>
    <lineage>
        <taxon>Bacteria</taxon>
        <taxon>Pseudomonadati</taxon>
        <taxon>Pseudomonadota</taxon>
        <taxon>Gammaproteobacteria</taxon>
        <taxon>Pseudomonadales</taxon>
        <taxon>Marinobacteraceae</taxon>
        <taxon>Marinobacter</taxon>
    </lineage>
</organism>
<name>N6X4J5_9GAMM</name>
<dbReference type="EMBL" id="APLQ01000011">
    <property type="protein sequence ID" value="ENO16003.1"/>
    <property type="molecule type" value="Genomic_DNA"/>
</dbReference>
<protein>
    <submittedName>
        <fullName evidence="4">N-acetyltransferase</fullName>
    </submittedName>
</protein>
<keyword evidence="2" id="KW-0012">Acyltransferase</keyword>
<dbReference type="InterPro" id="IPR016181">
    <property type="entry name" value="Acyl_CoA_acyltransferase"/>
</dbReference>
<dbReference type="Pfam" id="PF00583">
    <property type="entry name" value="Acetyltransf_1"/>
    <property type="match status" value="1"/>
</dbReference>
<keyword evidence="1 4" id="KW-0808">Transferase</keyword>
<dbReference type="Proteomes" id="UP000013165">
    <property type="component" value="Unassembled WGS sequence"/>
</dbReference>
<evidence type="ECO:0000313" key="5">
    <source>
        <dbReference type="Proteomes" id="UP000013165"/>
    </source>
</evidence>
<dbReference type="PATRIC" id="fig|626887.3.peg.2335"/>
<evidence type="ECO:0000259" key="3">
    <source>
        <dbReference type="PROSITE" id="PS51186"/>
    </source>
</evidence>
<evidence type="ECO:0000313" key="4">
    <source>
        <dbReference type="EMBL" id="ENO16003.1"/>
    </source>
</evidence>
<dbReference type="eggNOG" id="COG1247">
    <property type="taxonomic scope" value="Bacteria"/>
</dbReference>
<dbReference type="PROSITE" id="PS51186">
    <property type="entry name" value="GNAT"/>
    <property type="match status" value="1"/>
</dbReference>
<evidence type="ECO:0000256" key="2">
    <source>
        <dbReference type="ARBA" id="ARBA00023315"/>
    </source>
</evidence>
<reference evidence="4 5" key="1">
    <citation type="journal article" date="2013" name="Genome Announc.">
        <title>Genome Sequence of the Polycyclic Aromatic Hydrocarbon-Degrading Bacterium Strain Marinobacter nanhaiticus D15-8WT.</title>
        <authorList>
            <person name="Cui Z."/>
            <person name="Gao W."/>
            <person name="Li Q."/>
            <person name="Xu G."/>
            <person name="Zheng L."/>
        </authorList>
    </citation>
    <scope>NUCLEOTIDE SEQUENCE [LARGE SCALE GENOMIC DNA]</scope>
    <source>
        <strain evidence="4 5">D15-8W</strain>
    </source>
</reference>
<dbReference type="AlphaFoldDB" id="N6X4J5"/>
<proteinExistence type="predicted"/>
<dbReference type="SUPFAM" id="SSF55729">
    <property type="entry name" value="Acyl-CoA N-acyltransferases (Nat)"/>
    <property type="match status" value="1"/>
</dbReference>
<feature type="domain" description="N-acetyltransferase" evidence="3">
    <location>
        <begin position="1"/>
        <end position="160"/>
    </location>
</feature>
<evidence type="ECO:0000256" key="1">
    <source>
        <dbReference type="ARBA" id="ARBA00022679"/>
    </source>
</evidence>
<dbReference type="GO" id="GO:0016747">
    <property type="term" value="F:acyltransferase activity, transferring groups other than amino-acyl groups"/>
    <property type="evidence" value="ECO:0007669"/>
    <property type="project" value="InterPro"/>
</dbReference>